<sequence>MSKQPTQQTLPLSVCNILFDMDIDSVPMYVPIGGGKMVPARYPGKDKELELTSEDIYNICEGFIIEVVSRTDTQICIVYKGYDHHLEPITHATIEFSNNVGNVVGMTHDYRMTKYGGYRDGGKRCFHNINGPIRGCLDESNKRILRSAPWDLSETVP</sequence>
<organism evidence="1">
    <name type="scientific">viral metagenome</name>
    <dbReference type="NCBI Taxonomy" id="1070528"/>
    <lineage>
        <taxon>unclassified sequences</taxon>
        <taxon>metagenomes</taxon>
        <taxon>organismal metagenomes</taxon>
    </lineage>
</organism>
<evidence type="ECO:0000313" key="1">
    <source>
        <dbReference type="EMBL" id="QHU00583.1"/>
    </source>
</evidence>
<accession>A0A6C0J5L4</accession>
<proteinExistence type="predicted"/>
<name>A0A6C0J5L4_9ZZZZ</name>
<protein>
    <submittedName>
        <fullName evidence="1">Uncharacterized protein</fullName>
    </submittedName>
</protein>
<dbReference type="AlphaFoldDB" id="A0A6C0J5L4"/>
<dbReference type="EMBL" id="MN740328">
    <property type="protein sequence ID" value="QHU00583.1"/>
    <property type="molecule type" value="Genomic_DNA"/>
</dbReference>
<reference evidence="1" key="1">
    <citation type="journal article" date="2020" name="Nature">
        <title>Giant virus diversity and host interactions through global metagenomics.</title>
        <authorList>
            <person name="Schulz F."/>
            <person name="Roux S."/>
            <person name="Paez-Espino D."/>
            <person name="Jungbluth S."/>
            <person name="Walsh D.A."/>
            <person name="Denef V.J."/>
            <person name="McMahon K.D."/>
            <person name="Konstantinidis K.T."/>
            <person name="Eloe-Fadrosh E.A."/>
            <person name="Kyrpides N.C."/>
            <person name="Woyke T."/>
        </authorList>
    </citation>
    <scope>NUCLEOTIDE SEQUENCE</scope>
    <source>
        <strain evidence="1">GVMAG-M-3300025860-20</strain>
    </source>
</reference>